<proteinExistence type="predicted"/>
<feature type="compositionally biased region" description="Basic and acidic residues" evidence="1">
    <location>
        <begin position="694"/>
        <end position="705"/>
    </location>
</feature>
<dbReference type="Gene3D" id="2.180.10.10">
    <property type="entry name" value="RHS repeat-associated core"/>
    <property type="match status" value="1"/>
</dbReference>
<dbReference type="InterPro" id="IPR050708">
    <property type="entry name" value="T6SS_VgrG/RHS"/>
</dbReference>
<dbReference type="EMBL" id="RCZA01000011">
    <property type="protein sequence ID" value="TPG79442.1"/>
    <property type="molecule type" value="Genomic_DNA"/>
</dbReference>
<organism evidence="2 3">
    <name type="scientific">Pseudomonas mandelii</name>
    <dbReference type="NCBI Taxonomy" id="75612"/>
    <lineage>
        <taxon>Bacteria</taxon>
        <taxon>Pseudomonadati</taxon>
        <taxon>Pseudomonadota</taxon>
        <taxon>Gammaproteobacteria</taxon>
        <taxon>Pseudomonadales</taxon>
        <taxon>Pseudomonadaceae</taxon>
        <taxon>Pseudomonas</taxon>
    </lineage>
</organism>
<protein>
    <submittedName>
        <fullName evidence="2">RHS repeat protein</fullName>
    </submittedName>
</protein>
<dbReference type="InterPro" id="IPR022385">
    <property type="entry name" value="Rhs_assc_core"/>
</dbReference>
<dbReference type="Proteomes" id="UP000320914">
    <property type="component" value="Unassembled WGS sequence"/>
</dbReference>
<evidence type="ECO:0000256" key="1">
    <source>
        <dbReference type="SAM" id="MobiDB-lite"/>
    </source>
</evidence>
<dbReference type="PANTHER" id="PTHR32305:SF15">
    <property type="entry name" value="PROTEIN RHSA-RELATED"/>
    <property type="match status" value="1"/>
</dbReference>
<evidence type="ECO:0000313" key="3">
    <source>
        <dbReference type="Proteomes" id="UP000320914"/>
    </source>
</evidence>
<comment type="caution">
    <text evidence="2">The sequence shown here is derived from an EMBL/GenBank/DDBJ whole genome shotgun (WGS) entry which is preliminary data.</text>
</comment>
<gene>
    <name evidence="2" type="ORF">EAH74_24630</name>
</gene>
<sequence>MSAQLHSKTPTLTAVDSRGLTTRHVAYWRSDAAATAQARITRQLHDIAGRLVAQWDPRLSHGESRANLSSIYSLSGRLLQTDSVDAGWQVNLPADAGHIVRNWDQRGNVRHTHYDDQLRPVSIQEQAAGDTLNVVERMTYGDSSPQNASRNLCGELTRHDDCAGTLITEGHAICAKPLGHTRHFLRNADRPNWPADEKACDSLLEDSKGHATIWQYDALGQSIQQIDAGGHRQRFSFDVSGQLKAVSLLIKEATTEQIIFKDLRYNAFGQVESQTAGNDVISRAVFDPASGRLTSLSASVSSSILQDLHYAYDAVGNVTKIEDKAQPAQFGSNQKVEAVSTFTYDSLYQLISATGREAAGPNNQPHLPMSSRAPVDALQLFNFSEQYEYDAGGNLTELRHVRDRNNYTRTLNVAAASNRLLSWNKGDSTPGVTATFDTNGNLQALQPGRSLQWNIRDQLDNVVLVTREDGPDDDERYCYDSNGQRVRKIHTTHAASVTHTREVRYLPGLEIRTRHNERLEVITLQAGRCNVRYLHWTKGRPDGIAANQLRYSLDDHLGSSSIELDDKAWLISQESYLPYGGTAWVASRSAVEADYRTIRYSGKERDASGLYYYGHRYYAPWLQRWISPDPAGAVDGLNLYAMVGNNPVRFIDHQGLGKIQFIDFTTPWLKDEVAKKIVTTANANAGGTAKKQKKPTEDAGGRDPEFGLSKNSLKDLVVHSTADFWDERDEGIVNASRFYNLNGPRSGPRNYSGVDNNYAGTATSPDFYLSFGSYKIGNTADYMTDLASRYSATKDDRLQRITISLDMLEEHPTLSRTAANAHELQQWTRDLIEKHIEHSDGIIPILTGGPGAHGEVRALNSIVALFPDKAERMLSNTNLSTTKLIGPHAPKPFIACLNCSGIIPKSVQVWTHRTPINYAAYNARVQQINGPGH</sequence>
<dbReference type="AlphaFoldDB" id="A0A502I1C6"/>
<reference evidence="2 3" key="1">
    <citation type="journal article" date="2019" name="Environ. Microbiol.">
        <title>Species interactions and distinct microbial communities in high Arctic permafrost affected cryosols are associated with the CH4 and CO2 gas fluxes.</title>
        <authorList>
            <person name="Altshuler I."/>
            <person name="Hamel J."/>
            <person name="Turney S."/>
            <person name="Magnuson E."/>
            <person name="Levesque R."/>
            <person name="Greer C."/>
            <person name="Whyte L.G."/>
        </authorList>
    </citation>
    <scope>NUCLEOTIDE SEQUENCE [LARGE SCALE GENOMIC DNA]</scope>
    <source>
        <strain evidence="2 3">OWC5</strain>
    </source>
</reference>
<dbReference type="RefSeq" id="WP_140681702.1">
    <property type="nucleotide sequence ID" value="NZ_RCZA01000011.1"/>
</dbReference>
<dbReference type="NCBIfam" id="TIGR03696">
    <property type="entry name" value="Rhs_assc_core"/>
    <property type="match status" value="1"/>
</dbReference>
<accession>A0A502I1C6</accession>
<feature type="region of interest" description="Disordered" evidence="1">
    <location>
        <begin position="684"/>
        <end position="707"/>
    </location>
</feature>
<evidence type="ECO:0000313" key="2">
    <source>
        <dbReference type="EMBL" id="TPG79442.1"/>
    </source>
</evidence>
<name>A0A502I1C6_9PSED</name>
<dbReference type="PANTHER" id="PTHR32305">
    <property type="match status" value="1"/>
</dbReference>